<accession>F0X8R8</accession>
<sequence>MLNSKKRQDSNAIITVHQFSIAMATTETLLESDGFVLVSHADAVELGSREAREAREVSGRSASPPRYLAAISACVDQASASLWPLNRHIHDHPELAFHEFEAHRRLTAFYEGRAIGSGNHSARWTVTREAYGMRTAWVAVYDSGRAGPVVSFNVEMDALPGVGHACGHNLIATASVAGSLATAEVMWQHRLGGKIVVFGTPAEEDGGGKVCLLEAGAYREHGADVSLITHPSTTTPSAMMRTTAITNFMASYEGRAAHAAASPWQGVNALDALVQAYTGLSMLRQQTAPGDIIQGRITDGGAATNIIHEHAAGEFAVRAPSKRRLAELRQKVDGCFRAGAEATGARLTLDERGGYADHIPNRLLACAYSRYWNELVRQDPAVPDDEHIPDNLDVDDARGRTLASTDQGDVSYAMPSLSAGFRIPSIPIDGSSRPGGGPHTVDFERAAGTRIAFEHALRAGKGLAGTALDVLTVDGLLDQVKRAWKEDMEDAMVC</sequence>
<dbReference type="HOGENOM" id="CLU_031812_1_2_1"/>
<dbReference type="CDD" id="cd05672">
    <property type="entry name" value="M20_ACY1L2-like"/>
    <property type="match status" value="1"/>
</dbReference>
<dbReference type="InterPro" id="IPR011650">
    <property type="entry name" value="Peptidase_M20_dimer"/>
</dbReference>
<gene>
    <name evidence="2" type="ORF">CMQ_3826</name>
</gene>
<proteinExistence type="predicted"/>
<dbReference type="FunFam" id="3.30.70.360:FF:000004">
    <property type="entry name" value="Peptidase M20 domain-containing protein 2"/>
    <property type="match status" value="1"/>
</dbReference>
<dbReference type="InterPro" id="IPR036264">
    <property type="entry name" value="Bact_exopeptidase_dim_dom"/>
</dbReference>
<dbReference type="RefSeq" id="XP_014175239.1">
    <property type="nucleotide sequence ID" value="XM_014319764.1"/>
</dbReference>
<evidence type="ECO:0000313" key="2">
    <source>
        <dbReference type="EMBL" id="EFX05757.1"/>
    </source>
</evidence>
<protein>
    <submittedName>
        <fullName evidence="2">Peptidase m20</fullName>
    </submittedName>
</protein>
<dbReference type="SUPFAM" id="SSF55031">
    <property type="entry name" value="Bacterial exopeptidase dimerisation domain"/>
    <property type="match status" value="1"/>
</dbReference>
<dbReference type="eggNOG" id="ENOG502QQPD">
    <property type="taxonomic scope" value="Eukaryota"/>
</dbReference>
<dbReference type="SUPFAM" id="SSF53187">
    <property type="entry name" value="Zn-dependent exopeptidases"/>
    <property type="match status" value="1"/>
</dbReference>
<dbReference type="PANTHER" id="PTHR30575">
    <property type="entry name" value="PEPTIDASE M20"/>
    <property type="match status" value="1"/>
</dbReference>
<dbReference type="InterPro" id="IPR017439">
    <property type="entry name" value="Amidohydrolase"/>
</dbReference>
<dbReference type="InParanoid" id="F0X8R8"/>
<dbReference type="Pfam" id="PF07687">
    <property type="entry name" value="M20_dimer"/>
    <property type="match status" value="1"/>
</dbReference>
<dbReference type="PANTHER" id="PTHR30575:SF4">
    <property type="entry name" value="PEPTIDASE M20 DOMAIN-CONTAINING PROTEIN 2"/>
    <property type="match status" value="1"/>
</dbReference>
<dbReference type="EMBL" id="GL629735">
    <property type="protein sequence ID" value="EFX05757.1"/>
    <property type="molecule type" value="Genomic_DNA"/>
</dbReference>
<evidence type="ECO:0000313" key="3">
    <source>
        <dbReference type="Proteomes" id="UP000007796"/>
    </source>
</evidence>
<organism evidence="3">
    <name type="scientific">Grosmannia clavigera (strain kw1407 / UAMH 11150)</name>
    <name type="common">Blue stain fungus</name>
    <name type="synonym">Graphiocladiella clavigera</name>
    <dbReference type="NCBI Taxonomy" id="655863"/>
    <lineage>
        <taxon>Eukaryota</taxon>
        <taxon>Fungi</taxon>
        <taxon>Dikarya</taxon>
        <taxon>Ascomycota</taxon>
        <taxon>Pezizomycotina</taxon>
        <taxon>Sordariomycetes</taxon>
        <taxon>Sordariomycetidae</taxon>
        <taxon>Ophiostomatales</taxon>
        <taxon>Ophiostomataceae</taxon>
        <taxon>Leptographium</taxon>
    </lineage>
</organism>
<dbReference type="GeneID" id="25976969"/>
<dbReference type="Proteomes" id="UP000007796">
    <property type="component" value="Unassembled WGS sequence"/>
</dbReference>
<keyword evidence="3" id="KW-1185">Reference proteome</keyword>
<dbReference type="Gene3D" id="3.30.70.360">
    <property type="match status" value="1"/>
</dbReference>
<dbReference type="GO" id="GO:0016805">
    <property type="term" value="F:dipeptidase activity"/>
    <property type="evidence" value="ECO:0007669"/>
    <property type="project" value="TreeGrafter"/>
</dbReference>
<feature type="domain" description="Peptidase M20 dimerisation" evidence="1">
    <location>
        <begin position="253"/>
        <end position="338"/>
    </location>
</feature>
<dbReference type="OrthoDB" id="6119954at2759"/>
<reference evidence="2 3" key="1">
    <citation type="journal article" date="2011" name="Proc. Natl. Acad. Sci. U.S.A.">
        <title>Genome and transcriptome analyses of the mountain pine beetle-fungal symbiont Grosmannia clavigera, a lodgepole pine pathogen.</title>
        <authorList>
            <person name="DiGuistini S."/>
            <person name="Wang Y."/>
            <person name="Liao N.Y."/>
            <person name="Taylor G."/>
            <person name="Tanguay P."/>
            <person name="Feau N."/>
            <person name="Henrissat B."/>
            <person name="Chan S.K."/>
            <person name="Hesse-Orce U."/>
            <person name="Alamouti S.M."/>
            <person name="Tsui C.K.M."/>
            <person name="Docking R.T."/>
            <person name="Levasseur A."/>
            <person name="Haridas S."/>
            <person name="Robertson G."/>
            <person name="Birol I."/>
            <person name="Holt R.A."/>
            <person name="Marra M.A."/>
            <person name="Hamelin R.C."/>
            <person name="Hirst M."/>
            <person name="Jones S.J.M."/>
            <person name="Bohlmann J."/>
            <person name="Breuil C."/>
        </authorList>
    </citation>
    <scope>NUCLEOTIDE SEQUENCE [LARGE SCALE GENOMIC DNA]</scope>
    <source>
        <strain evidence="3">kw1407 / UAMH 11150</strain>
    </source>
</reference>
<dbReference type="NCBIfam" id="TIGR01891">
    <property type="entry name" value="amidohydrolases"/>
    <property type="match status" value="1"/>
</dbReference>
<name>F0X8R8_GROCL</name>
<dbReference type="InterPro" id="IPR052030">
    <property type="entry name" value="Peptidase_M20/M20A_hydrolases"/>
</dbReference>
<evidence type="ECO:0000259" key="1">
    <source>
        <dbReference type="Pfam" id="PF07687"/>
    </source>
</evidence>
<dbReference type="AlphaFoldDB" id="F0X8R8"/>
<dbReference type="Gene3D" id="3.40.630.10">
    <property type="entry name" value="Zn peptidases"/>
    <property type="match status" value="1"/>
</dbReference>